<keyword evidence="3 7" id="KW-0479">Metal-binding</keyword>
<protein>
    <submittedName>
        <fullName evidence="8">Cytochrome P450</fullName>
    </submittedName>
</protein>
<evidence type="ECO:0000256" key="4">
    <source>
        <dbReference type="ARBA" id="ARBA00023002"/>
    </source>
</evidence>
<accession>A0A939PCJ4</accession>
<dbReference type="GO" id="GO:0020037">
    <property type="term" value="F:heme binding"/>
    <property type="evidence" value="ECO:0007669"/>
    <property type="project" value="InterPro"/>
</dbReference>
<dbReference type="GO" id="GO:0005506">
    <property type="term" value="F:iron ion binding"/>
    <property type="evidence" value="ECO:0007669"/>
    <property type="project" value="InterPro"/>
</dbReference>
<evidence type="ECO:0000313" key="8">
    <source>
        <dbReference type="EMBL" id="MBO2449717.1"/>
    </source>
</evidence>
<evidence type="ECO:0000256" key="5">
    <source>
        <dbReference type="ARBA" id="ARBA00023004"/>
    </source>
</evidence>
<name>A0A939PCJ4_9ACTN</name>
<dbReference type="InterPro" id="IPR036396">
    <property type="entry name" value="Cyt_P450_sf"/>
</dbReference>
<gene>
    <name evidence="8" type="ORF">J4573_21625</name>
</gene>
<keyword evidence="2 7" id="KW-0349">Heme</keyword>
<evidence type="ECO:0000313" key="9">
    <source>
        <dbReference type="Proteomes" id="UP000669179"/>
    </source>
</evidence>
<dbReference type="InterPro" id="IPR017972">
    <property type="entry name" value="Cyt_P450_CS"/>
</dbReference>
<dbReference type="InterPro" id="IPR001128">
    <property type="entry name" value="Cyt_P450"/>
</dbReference>
<dbReference type="PANTHER" id="PTHR46696:SF1">
    <property type="entry name" value="CYTOCHROME P450 YJIB-RELATED"/>
    <property type="match status" value="1"/>
</dbReference>
<dbReference type="Gene3D" id="1.10.630.10">
    <property type="entry name" value="Cytochrome P450"/>
    <property type="match status" value="1"/>
</dbReference>
<dbReference type="Pfam" id="PF00067">
    <property type="entry name" value="p450"/>
    <property type="match status" value="2"/>
</dbReference>
<organism evidence="8 9">
    <name type="scientific">Actinomadura barringtoniae</name>
    <dbReference type="NCBI Taxonomy" id="1427535"/>
    <lineage>
        <taxon>Bacteria</taxon>
        <taxon>Bacillati</taxon>
        <taxon>Actinomycetota</taxon>
        <taxon>Actinomycetes</taxon>
        <taxon>Streptosporangiales</taxon>
        <taxon>Thermomonosporaceae</taxon>
        <taxon>Actinomadura</taxon>
    </lineage>
</organism>
<dbReference type="SUPFAM" id="SSF48264">
    <property type="entry name" value="Cytochrome P450"/>
    <property type="match status" value="1"/>
</dbReference>
<dbReference type="AlphaFoldDB" id="A0A939PCJ4"/>
<proteinExistence type="inferred from homology"/>
<keyword evidence="4 7" id="KW-0560">Oxidoreductase</keyword>
<dbReference type="GO" id="GO:0016705">
    <property type="term" value="F:oxidoreductase activity, acting on paired donors, with incorporation or reduction of molecular oxygen"/>
    <property type="evidence" value="ECO:0007669"/>
    <property type="project" value="InterPro"/>
</dbReference>
<reference evidence="8" key="1">
    <citation type="submission" date="2021-03" db="EMBL/GenBank/DDBJ databases">
        <authorList>
            <person name="Kanchanasin P."/>
            <person name="Saeng-In P."/>
            <person name="Phongsopitanun W."/>
            <person name="Yuki M."/>
            <person name="Kudo T."/>
            <person name="Ohkuma M."/>
            <person name="Tanasupawat S."/>
        </authorList>
    </citation>
    <scope>NUCLEOTIDE SEQUENCE</scope>
    <source>
        <strain evidence="8">GKU 128</strain>
    </source>
</reference>
<dbReference type="Proteomes" id="UP000669179">
    <property type="component" value="Unassembled WGS sequence"/>
</dbReference>
<evidence type="ECO:0000256" key="2">
    <source>
        <dbReference type="ARBA" id="ARBA00022617"/>
    </source>
</evidence>
<sequence>MRTPEDDGPFVIDPTGRDVQGDAARIRARGPAARVTLPGGVEAWAVSSPELLRLLLTDDRVSKDAYLHWPSLINGEVGPGWPLFAWVAVRNMLTAYGDDHRRLRRLVSSAFTVRRTAAMRPRVEAIVADLLDELELELELGAAASPGEPVDLRDRYAYPLPIRVICELFGVDDPGAREEIRRCVDVFFRTTAGPEEAAAAFPRMQEILRGLVQDKRARPADDLSSALIAARDEGSPLSEEELVDTLVLFLSAGHETTVNLLDNAIHAMLTRPDQRALVQAGRATWDDVIEETLRAEPPIANLPLRFAVEDIELEDGVTLGKGEAILACYAAAGRDTGTHGDDAGLFDVTRADKEHMAFGYGVHYCLGAPLARLEAAIALPALFTRFPDLALAVKPDELQPLDSFISNGHRALPVSLTPARS</sequence>
<evidence type="ECO:0000256" key="7">
    <source>
        <dbReference type="RuleBase" id="RU000461"/>
    </source>
</evidence>
<keyword evidence="5 7" id="KW-0408">Iron</keyword>
<dbReference type="FunFam" id="1.10.630.10:FF:000018">
    <property type="entry name" value="Cytochrome P450 monooxygenase"/>
    <property type="match status" value="1"/>
</dbReference>
<dbReference type="CDD" id="cd11029">
    <property type="entry name" value="CYP107-like"/>
    <property type="match status" value="1"/>
</dbReference>
<evidence type="ECO:0000256" key="1">
    <source>
        <dbReference type="ARBA" id="ARBA00010617"/>
    </source>
</evidence>
<dbReference type="PANTHER" id="PTHR46696">
    <property type="entry name" value="P450, PUTATIVE (EUROFUNG)-RELATED"/>
    <property type="match status" value="1"/>
</dbReference>
<dbReference type="PROSITE" id="PS00086">
    <property type="entry name" value="CYTOCHROME_P450"/>
    <property type="match status" value="1"/>
</dbReference>
<dbReference type="InterPro" id="IPR002397">
    <property type="entry name" value="Cyt_P450_B"/>
</dbReference>
<comment type="caution">
    <text evidence="8">The sequence shown here is derived from an EMBL/GenBank/DDBJ whole genome shotgun (WGS) entry which is preliminary data.</text>
</comment>
<dbReference type="GO" id="GO:0004497">
    <property type="term" value="F:monooxygenase activity"/>
    <property type="evidence" value="ECO:0007669"/>
    <property type="project" value="UniProtKB-KW"/>
</dbReference>
<keyword evidence="9" id="KW-1185">Reference proteome</keyword>
<dbReference type="RefSeq" id="WP_208257589.1">
    <property type="nucleotide sequence ID" value="NZ_JAGEOJ010000008.1"/>
</dbReference>
<comment type="similarity">
    <text evidence="1 7">Belongs to the cytochrome P450 family.</text>
</comment>
<dbReference type="PRINTS" id="PR00359">
    <property type="entry name" value="BP450"/>
</dbReference>
<evidence type="ECO:0000256" key="6">
    <source>
        <dbReference type="ARBA" id="ARBA00023033"/>
    </source>
</evidence>
<keyword evidence="6 7" id="KW-0503">Monooxygenase</keyword>
<dbReference type="EMBL" id="JAGEOJ010000008">
    <property type="protein sequence ID" value="MBO2449717.1"/>
    <property type="molecule type" value="Genomic_DNA"/>
</dbReference>
<evidence type="ECO:0000256" key="3">
    <source>
        <dbReference type="ARBA" id="ARBA00022723"/>
    </source>
</evidence>
<dbReference type="PRINTS" id="PR00385">
    <property type="entry name" value="P450"/>
</dbReference>